<dbReference type="GO" id="GO:0042597">
    <property type="term" value="C:periplasmic space"/>
    <property type="evidence" value="ECO:0007669"/>
    <property type="project" value="InterPro"/>
</dbReference>
<evidence type="ECO:0000313" key="6">
    <source>
        <dbReference type="Proteomes" id="UP000051934"/>
    </source>
</evidence>
<dbReference type="SUPFAM" id="SSF81296">
    <property type="entry name" value="E set domains"/>
    <property type="match status" value="1"/>
</dbReference>
<organism evidence="5 6">
    <name type="scientific">OM182 bacterium BACL3 MAG-120507-bin80</name>
    <dbReference type="NCBI Taxonomy" id="1655577"/>
    <lineage>
        <taxon>Bacteria</taxon>
        <taxon>Pseudomonadati</taxon>
        <taxon>Pseudomonadota</taxon>
        <taxon>Gammaproteobacteria</taxon>
        <taxon>OMG group</taxon>
        <taxon>OM182 clade</taxon>
    </lineage>
</organism>
<dbReference type="GO" id="GO:0005507">
    <property type="term" value="F:copper ion binding"/>
    <property type="evidence" value="ECO:0007669"/>
    <property type="project" value="InterPro"/>
</dbReference>
<keyword evidence="1" id="KW-0732">Signal</keyword>
<evidence type="ECO:0000256" key="3">
    <source>
        <dbReference type="SAM" id="MobiDB-lite"/>
    </source>
</evidence>
<gene>
    <name evidence="5" type="ORF">ABR69_09720</name>
</gene>
<proteinExistence type="predicted"/>
<evidence type="ECO:0000259" key="4">
    <source>
        <dbReference type="Pfam" id="PF04234"/>
    </source>
</evidence>
<dbReference type="AlphaFoldDB" id="A0A0R2SEH4"/>
<dbReference type="GO" id="GO:0046688">
    <property type="term" value="P:response to copper ion"/>
    <property type="evidence" value="ECO:0007669"/>
    <property type="project" value="InterPro"/>
</dbReference>
<dbReference type="Proteomes" id="UP000051934">
    <property type="component" value="Unassembled WGS sequence"/>
</dbReference>
<dbReference type="Pfam" id="PF04234">
    <property type="entry name" value="CopC"/>
    <property type="match status" value="1"/>
</dbReference>
<evidence type="ECO:0000313" key="5">
    <source>
        <dbReference type="EMBL" id="KRO73263.1"/>
    </source>
</evidence>
<reference evidence="5 6" key="1">
    <citation type="submission" date="2015-10" db="EMBL/GenBank/DDBJ databases">
        <title>Metagenome-Assembled Genomes uncover a global brackish microbiome.</title>
        <authorList>
            <person name="Hugerth L.W."/>
            <person name="Larsson J."/>
            <person name="Alneberg J."/>
            <person name="Lindh M.V."/>
            <person name="Legrand C."/>
            <person name="Pinhassi J."/>
            <person name="Andersson A.F."/>
        </authorList>
    </citation>
    <scope>NUCLEOTIDE SEQUENCE [LARGE SCALE GENOMIC DNA]</scope>
    <source>
        <strain evidence="5">BACL4 MAG-120507-bin80</strain>
    </source>
</reference>
<evidence type="ECO:0000256" key="2">
    <source>
        <dbReference type="ARBA" id="ARBA00023008"/>
    </source>
</evidence>
<dbReference type="Gene3D" id="2.60.40.1220">
    <property type="match status" value="1"/>
</dbReference>
<dbReference type="EMBL" id="LIBB01000014">
    <property type="protein sequence ID" value="KRO73263.1"/>
    <property type="molecule type" value="Genomic_DNA"/>
</dbReference>
<feature type="compositionally biased region" description="Basic and acidic residues" evidence="3">
    <location>
        <begin position="215"/>
        <end position="228"/>
    </location>
</feature>
<feature type="domain" description="CopC" evidence="4">
    <location>
        <begin position="71"/>
        <end position="159"/>
    </location>
</feature>
<dbReference type="InterPro" id="IPR014756">
    <property type="entry name" value="Ig_E-set"/>
</dbReference>
<evidence type="ECO:0000256" key="1">
    <source>
        <dbReference type="ARBA" id="ARBA00022729"/>
    </source>
</evidence>
<dbReference type="InterPro" id="IPR014755">
    <property type="entry name" value="Cu-Rt/internalin_Ig-like"/>
</dbReference>
<sequence length="228" mass="25689">MSGAVILGRKVKQNRAGESRAIDVLSLVKAWHLVVVTLCSLVATFAGAQTPAAVATYPRAALDFTGIVAKTQTTPLDDSVFDSSPERLALAFPEKVHLVKLILRNQAHDWVDISFRYSPRLASDFEWSLPSLQAADYYTAEWAILDEQDRLIRGNFSFSFGEMARMPSLIKAEQELALRLRNGEDESTRFITPPRTEIILEQEPRSYDPPFTLRLESRESNETRKEDC</sequence>
<feature type="region of interest" description="Disordered" evidence="3">
    <location>
        <begin position="202"/>
        <end position="228"/>
    </location>
</feature>
<dbReference type="InterPro" id="IPR007348">
    <property type="entry name" value="CopC_dom"/>
</dbReference>
<accession>A0A0R2SEH4</accession>
<keyword evidence="2" id="KW-0186">Copper</keyword>
<comment type="caution">
    <text evidence="5">The sequence shown here is derived from an EMBL/GenBank/DDBJ whole genome shotgun (WGS) entry which is preliminary data.</text>
</comment>
<name>A0A0R2SEH4_9GAMM</name>
<protein>
    <recommendedName>
        <fullName evidence="4">CopC domain-containing protein</fullName>
    </recommendedName>
</protein>